<reference evidence="3 4" key="1">
    <citation type="journal article" date="2016" name="BMC Genomics">
        <title>Genomic analysis of the nitrate-respiring Sphingopyxis granuli (formerly Sphingomonas macrogoltabida) strain TFA.</title>
        <authorList>
            <person name="Garcia-Romero I."/>
            <person name="Perez-Pulido A.J."/>
            <person name="Gonzalez-Flores Y.E."/>
            <person name="Reyes-Ramirez F."/>
            <person name="Santero E."/>
            <person name="Floriano B."/>
        </authorList>
    </citation>
    <scope>NUCLEOTIDE SEQUENCE [LARGE SCALE GENOMIC DNA]</scope>
    <source>
        <strain evidence="3 4">TFA</strain>
    </source>
</reference>
<organism evidence="3 4">
    <name type="scientific">Sphingopyxis granuli</name>
    <dbReference type="NCBI Taxonomy" id="267128"/>
    <lineage>
        <taxon>Bacteria</taxon>
        <taxon>Pseudomonadati</taxon>
        <taxon>Pseudomonadota</taxon>
        <taxon>Alphaproteobacteria</taxon>
        <taxon>Sphingomonadales</taxon>
        <taxon>Sphingomonadaceae</taxon>
        <taxon>Sphingopyxis</taxon>
    </lineage>
</organism>
<feature type="signal peptide" evidence="2">
    <location>
        <begin position="1"/>
        <end position="20"/>
    </location>
</feature>
<dbReference type="Pfam" id="PF02321">
    <property type="entry name" value="OEP"/>
    <property type="match status" value="1"/>
</dbReference>
<keyword evidence="2" id="KW-0732">Signal</keyword>
<dbReference type="InterPro" id="IPR003423">
    <property type="entry name" value="OMP_efflux"/>
</dbReference>
<dbReference type="InterPro" id="IPR010131">
    <property type="entry name" value="MdtP/NodT-like"/>
</dbReference>
<dbReference type="GO" id="GO:0015562">
    <property type="term" value="F:efflux transmembrane transporter activity"/>
    <property type="evidence" value="ECO:0007669"/>
    <property type="project" value="InterPro"/>
</dbReference>
<evidence type="ECO:0000256" key="2">
    <source>
        <dbReference type="SAM" id="SignalP"/>
    </source>
</evidence>
<protein>
    <submittedName>
        <fullName evidence="3">Heavy metal RND transporter</fullName>
    </submittedName>
</protein>
<gene>
    <name evidence="3" type="ORF">SGRAN_2831</name>
</gene>
<accession>A0AA86GLK1</accession>
<dbReference type="SUPFAM" id="SSF56954">
    <property type="entry name" value="Outer membrane efflux proteins (OEP)"/>
    <property type="match status" value="1"/>
</dbReference>
<dbReference type="PANTHER" id="PTHR30203">
    <property type="entry name" value="OUTER MEMBRANE CATION EFFLUX PROTEIN"/>
    <property type="match status" value="1"/>
</dbReference>
<evidence type="ECO:0000313" key="3">
    <source>
        <dbReference type="EMBL" id="AMG75180.1"/>
    </source>
</evidence>
<dbReference type="Gene3D" id="1.20.1600.10">
    <property type="entry name" value="Outer membrane efflux proteins (OEP)"/>
    <property type="match status" value="1"/>
</dbReference>
<dbReference type="KEGG" id="sgi:SGRAN_2831"/>
<dbReference type="EMBL" id="CP012199">
    <property type="protein sequence ID" value="AMG75180.1"/>
    <property type="molecule type" value="Genomic_DNA"/>
</dbReference>
<dbReference type="AlphaFoldDB" id="A0AA86GLK1"/>
<dbReference type="Proteomes" id="UP000058599">
    <property type="component" value="Chromosome"/>
</dbReference>
<keyword evidence="4" id="KW-1185">Reference proteome</keyword>
<comment type="similarity">
    <text evidence="1">Belongs to the outer membrane factor (OMF) (TC 1.B.17) family.</text>
</comment>
<sequence length="408" mass="44684">MRYFLAFCGALMSGMSPVLARPVSYDEALRGAVLGQPQVRSRELQLDARRSAADAADELPDPTLRAGIRNLPVTGPDLLDPTMMTMLEVGIEQQIPNLAERRARAGIATADIETASAELARTRYLARLGAGESWVRLAYAQRRLVVADTALDQVYELVPVSRSAVSSGSARPAESLEVRRAVLEIEDARTAIEADEAAAQAQLARYIDETDAVAAGEPPSAEIDPEELRRSLANHPEILLAGAQLREMQARVDLARSDNRPDFGVSASYGVRERQYGDMFTVMGSITLPLFGKHRQQPLIAAADAEAQAAIANREDRMRALNARFEADLAVWRSAFRQWQRAREELLPLARDRVSLETASYAAGRADLIDVIAAIKALALLDIEILRREEATVAAATRLRLAYTEDVQ</sequence>
<evidence type="ECO:0000256" key="1">
    <source>
        <dbReference type="ARBA" id="ARBA00007613"/>
    </source>
</evidence>
<proteinExistence type="inferred from homology"/>
<name>A0AA86GLK1_9SPHN</name>
<dbReference type="RefSeq" id="WP_054529591.1">
    <property type="nucleotide sequence ID" value="NZ_CP012199.1"/>
</dbReference>
<evidence type="ECO:0000313" key="4">
    <source>
        <dbReference type="Proteomes" id="UP000058599"/>
    </source>
</evidence>
<feature type="chain" id="PRO_5041660484" evidence="2">
    <location>
        <begin position="21"/>
        <end position="408"/>
    </location>
</feature>